<organism evidence="1 2">
    <name type="scientific">Irpex rosettiformis</name>
    <dbReference type="NCBI Taxonomy" id="378272"/>
    <lineage>
        <taxon>Eukaryota</taxon>
        <taxon>Fungi</taxon>
        <taxon>Dikarya</taxon>
        <taxon>Basidiomycota</taxon>
        <taxon>Agaricomycotina</taxon>
        <taxon>Agaricomycetes</taxon>
        <taxon>Polyporales</taxon>
        <taxon>Irpicaceae</taxon>
        <taxon>Irpex</taxon>
    </lineage>
</organism>
<accession>A0ACB8TWW9</accession>
<evidence type="ECO:0000313" key="2">
    <source>
        <dbReference type="Proteomes" id="UP001055072"/>
    </source>
</evidence>
<reference evidence="1" key="1">
    <citation type="journal article" date="2021" name="Environ. Microbiol.">
        <title>Gene family expansions and transcriptome signatures uncover fungal adaptations to wood decay.</title>
        <authorList>
            <person name="Hage H."/>
            <person name="Miyauchi S."/>
            <person name="Viragh M."/>
            <person name="Drula E."/>
            <person name="Min B."/>
            <person name="Chaduli D."/>
            <person name="Navarro D."/>
            <person name="Favel A."/>
            <person name="Norest M."/>
            <person name="Lesage-Meessen L."/>
            <person name="Balint B."/>
            <person name="Merenyi Z."/>
            <person name="de Eugenio L."/>
            <person name="Morin E."/>
            <person name="Martinez A.T."/>
            <person name="Baldrian P."/>
            <person name="Stursova M."/>
            <person name="Martinez M.J."/>
            <person name="Novotny C."/>
            <person name="Magnuson J.K."/>
            <person name="Spatafora J.W."/>
            <person name="Maurice S."/>
            <person name="Pangilinan J."/>
            <person name="Andreopoulos W."/>
            <person name="LaButti K."/>
            <person name="Hundley H."/>
            <person name="Na H."/>
            <person name="Kuo A."/>
            <person name="Barry K."/>
            <person name="Lipzen A."/>
            <person name="Henrissat B."/>
            <person name="Riley R."/>
            <person name="Ahrendt S."/>
            <person name="Nagy L.G."/>
            <person name="Grigoriev I.V."/>
            <person name="Martin F."/>
            <person name="Rosso M.N."/>
        </authorList>
    </citation>
    <scope>NUCLEOTIDE SEQUENCE</scope>
    <source>
        <strain evidence="1">CBS 384.51</strain>
    </source>
</reference>
<dbReference type="Proteomes" id="UP001055072">
    <property type="component" value="Unassembled WGS sequence"/>
</dbReference>
<dbReference type="EMBL" id="MU274923">
    <property type="protein sequence ID" value="KAI0086515.1"/>
    <property type="molecule type" value="Genomic_DNA"/>
</dbReference>
<sequence length="458" mass="50510">MSTKVEVDLLIRNVHLCQDHSRDDTLLYDVACVDGKVVAVQEAEGPSHKSTLTLESTRTLDAQGLGLLIPGLCHAHIHLDKCFLLDRCELRTGDFKEALAVTAKAKAQFPADHEDLLRRGRRLIMDSISSGVVAMRAHVEVDETVGFSCLQTGLLLKEEMKDLCHVQVVAFAQDPLFESSGQPKKNFGLLAEASGVAGVEVVGSAPYVEASTELAKQNIKYLFKLAYSQDLHLDFHLDYNLDQSTEPLIWDVLDELRSRIETGRWKATKRVCVGHATRLTLWDADQWKKYRKLVADHNLPITLVGLPQSDMYMMGRDVPYPPRSTLNISQLSREHGVTVAMAVNNVGNAFTPQGPPDPLALCPLGVALFQSGTKADCYRLIESVTSVSLEAVGLLLDTKGPESGTSSLFPRIGQRADFVLLHHNSDVQSAACSPCYDRTTIMKGRVVCERKTILSFFP</sequence>
<gene>
    <name evidence="1" type="ORF">BDY19DRAFT_894810</name>
</gene>
<comment type="caution">
    <text evidence="1">The sequence shown here is derived from an EMBL/GenBank/DDBJ whole genome shotgun (WGS) entry which is preliminary data.</text>
</comment>
<evidence type="ECO:0000313" key="1">
    <source>
        <dbReference type="EMBL" id="KAI0086515.1"/>
    </source>
</evidence>
<protein>
    <submittedName>
        <fullName evidence="1">Uncharacterized protein</fullName>
    </submittedName>
</protein>
<name>A0ACB8TWW9_9APHY</name>
<keyword evidence="2" id="KW-1185">Reference proteome</keyword>
<proteinExistence type="predicted"/>